<proteinExistence type="predicted"/>
<organism evidence="1 2">
    <name type="scientific">Paenibacillus macerans</name>
    <name type="common">Bacillus macerans</name>
    <dbReference type="NCBI Taxonomy" id="44252"/>
    <lineage>
        <taxon>Bacteria</taxon>
        <taxon>Bacillati</taxon>
        <taxon>Bacillota</taxon>
        <taxon>Bacilli</taxon>
        <taxon>Bacillales</taxon>
        <taxon>Paenibacillaceae</taxon>
        <taxon>Paenibacillus</taxon>
    </lineage>
</organism>
<keyword evidence="2" id="KW-1185">Reference proteome</keyword>
<dbReference type="EMBL" id="JMQA01000010">
    <property type="protein sequence ID" value="KFN11387.1"/>
    <property type="molecule type" value="Genomic_DNA"/>
</dbReference>
<sequence>MFCRGWPLALPLNRHIVANKKAVQVRTAFVGYLAYSDLR</sequence>
<dbReference type="HOGENOM" id="CLU_3313802_0_0_9"/>
<gene>
    <name evidence="1" type="ORF">DJ90_6149</name>
</gene>
<comment type="caution">
    <text evidence="1">The sequence shown here is derived from an EMBL/GenBank/DDBJ whole genome shotgun (WGS) entry which is preliminary data.</text>
</comment>
<accession>A0A090ZL75</accession>
<evidence type="ECO:0000313" key="1">
    <source>
        <dbReference type="EMBL" id="KFN11387.1"/>
    </source>
</evidence>
<dbReference type="Proteomes" id="UP000029278">
    <property type="component" value="Unassembled WGS sequence"/>
</dbReference>
<reference evidence="1 2" key="1">
    <citation type="submission" date="2014-04" db="EMBL/GenBank/DDBJ databases">
        <authorList>
            <person name="Bishop-Lilly K.A."/>
            <person name="Broomall S.M."/>
            <person name="Chain P.S."/>
            <person name="Chertkov O."/>
            <person name="Coyne S.R."/>
            <person name="Daligault H.E."/>
            <person name="Davenport K.W."/>
            <person name="Erkkila T."/>
            <person name="Frey K.G."/>
            <person name="Gibbons H.S."/>
            <person name="Gu W."/>
            <person name="Jaissle J."/>
            <person name="Johnson S.L."/>
            <person name="Koroleva G.I."/>
            <person name="Ladner J.T."/>
            <person name="Lo C.-C."/>
            <person name="Minogue T.D."/>
            <person name="Munk C."/>
            <person name="Palacios G.F."/>
            <person name="Redden C.L."/>
            <person name="Rosenzweig C.N."/>
            <person name="Scholz M.B."/>
            <person name="Teshima H."/>
            <person name="Xu Y."/>
        </authorList>
    </citation>
    <scope>NUCLEOTIDE SEQUENCE [LARGE SCALE GENOMIC DNA]</scope>
    <source>
        <strain evidence="1 2">8244</strain>
    </source>
</reference>
<evidence type="ECO:0000313" key="2">
    <source>
        <dbReference type="Proteomes" id="UP000029278"/>
    </source>
</evidence>
<name>A0A090ZL75_PAEMA</name>
<dbReference type="AlphaFoldDB" id="A0A090ZL75"/>
<protein>
    <submittedName>
        <fullName evidence="1">Uncharacterized protein</fullName>
    </submittedName>
</protein>